<evidence type="ECO:0000259" key="1">
    <source>
        <dbReference type="Pfam" id="PF02737"/>
    </source>
</evidence>
<evidence type="ECO:0000313" key="2">
    <source>
        <dbReference type="EMBL" id="GAI50105.1"/>
    </source>
</evidence>
<organism evidence="2">
    <name type="scientific">marine sediment metagenome</name>
    <dbReference type="NCBI Taxonomy" id="412755"/>
    <lineage>
        <taxon>unclassified sequences</taxon>
        <taxon>metagenomes</taxon>
        <taxon>ecological metagenomes</taxon>
    </lineage>
</organism>
<dbReference type="EMBL" id="BARV01042695">
    <property type="protein sequence ID" value="GAI50105.1"/>
    <property type="molecule type" value="Genomic_DNA"/>
</dbReference>
<feature type="domain" description="3-hydroxyacyl-CoA dehydrogenase NAD binding" evidence="1">
    <location>
        <begin position="5"/>
        <end position="37"/>
    </location>
</feature>
<dbReference type="AlphaFoldDB" id="X1QGG2"/>
<sequence>MEIKKVGVVGCGFMGSGITQVCAQSGYRVVVSEINDE</sequence>
<dbReference type="GO" id="GO:0006631">
    <property type="term" value="P:fatty acid metabolic process"/>
    <property type="evidence" value="ECO:0007669"/>
    <property type="project" value="InterPro"/>
</dbReference>
<name>X1QGG2_9ZZZZ</name>
<dbReference type="GO" id="GO:0070403">
    <property type="term" value="F:NAD+ binding"/>
    <property type="evidence" value="ECO:0007669"/>
    <property type="project" value="InterPro"/>
</dbReference>
<dbReference type="Pfam" id="PF02737">
    <property type="entry name" value="3HCDH_N"/>
    <property type="match status" value="1"/>
</dbReference>
<proteinExistence type="predicted"/>
<protein>
    <recommendedName>
        <fullName evidence="1">3-hydroxyacyl-CoA dehydrogenase NAD binding domain-containing protein</fullName>
    </recommendedName>
</protein>
<gene>
    <name evidence="2" type="ORF">S06H3_64092</name>
</gene>
<accession>X1QGG2</accession>
<feature type="non-terminal residue" evidence="2">
    <location>
        <position position="37"/>
    </location>
</feature>
<comment type="caution">
    <text evidence="2">The sequence shown here is derived from an EMBL/GenBank/DDBJ whole genome shotgun (WGS) entry which is preliminary data.</text>
</comment>
<reference evidence="2" key="1">
    <citation type="journal article" date="2014" name="Front. Microbiol.">
        <title>High frequency of phylogenetically diverse reductive dehalogenase-homologous genes in deep subseafloor sedimentary metagenomes.</title>
        <authorList>
            <person name="Kawai M."/>
            <person name="Futagami T."/>
            <person name="Toyoda A."/>
            <person name="Takaki Y."/>
            <person name="Nishi S."/>
            <person name="Hori S."/>
            <person name="Arai W."/>
            <person name="Tsubouchi T."/>
            <person name="Morono Y."/>
            <person name="Uchiyama I."/>
            <person name="Ito T."/>
            <person name="Fujiyama A."/>
            <person name="Inagaki F."/>
            <person name="Takami H."/>
        </authorList>
    </citation>
    <scope>NUCLEOTIDE SEQUENCE</scope>
    <source>
        <strain evidence="2">Expedition CK06-06</strain>
    </source>
</reference>
<dbReference type="SUPFAM" id="SSF51735">
    <property type="entry name" value="NAD(P)-binding Rossmann-fold domains"/>
    <property type="match status" value="1"/>
</dbReference>
<dbReference type="InterPro" id="IPR006176">
    <property type="entry name" value="3-OHacyl-CoA_DH_NAD-bd"/>
</dbReference>
<dbReference type="InterPro" id="IPR036291">
    <property type="entry name" value="NAD(P)-bd_dom_sf"/>
</dbReference>
<dbReference type="Gene3D" id="3.40.50.720">
    <property type="entry name" value="NAD(P)-binding Rossmann-like Domain"/>
    <property type="match status" value="1"/>
</dbReference>